<dbReference type="NCBIfam" id="NF033542">
    <property type="entry name" value="transpos_IS110"/>
    <property type="match status" value="1"/>
</dbReference>
<evidence type="ECO:0000259" key="2">
    <source>
        <dbReference type="Pfam" id="PF02371"/>
    </source>
</evidence>
<gene>
    <name evidence="3" type="ORF">JMJ56_33170</name>
</gene>
<dbReference type="InterPro" id="IPR003346">
    <property type="entry name" value="Transposase_20"/>
</dbReference>
<accession>A0ABS1UDM4</accession>
<reference evidence="3 4" key="1">
    <citation type="submission" date="2021-01" db="EMBL/GenBank/DDBJ databases">
        <title>Belnapia mucosa sp. nov. and Belnapia arida sp. nov., isolated from the Tabernas Desert (Almeria, Spain).</title>
        <authorList>
            <person name="Molina-Menor E."/>
            <person name="Vidal-Verdu A."/>
            <person name="Calonge A."/>
            <person name="Satari L."/>
            <person name="Pereto J."/>
            <person name="Porcar M."/>
        </authorList>
    </citation>
    <scope>NUCLEOTIDE SEQUENCE [LARGE SCALE GENOMIC DNA]</scope>
    <source>
        <strain evidence="3 4">T18</strain>
    </source>
</reference>
<feature type="non-terminal residue" evidence="3">
    <location>
        <position position="260"/>
    </location>
</feature>
<evidence type="ECO:0000313" key="3">
    <source>
        <dbReference type="EMBL" id="MBL6082801.1"/>
    </source>
</evidence>
<dbReference type="PANTHER" id="PTHR33055:SF3">
    <property type="entry name" value="PUTATIVE TRANSPOSASE FOR IS117-RELATED"/>
    <property type="match status" value="1"/>
</dbReference>
<feature type="domain" description="Transposase IS110-like N-terminal" evidence="1">
    <location>
        <begin position="6"/>
        <end position="145"/>
    </location>
</feature>
<dbReference type="Proteomes" id="UP000660885">
    <property type="component" value="Unassembled WGS sequence"/>
</dbReference>
<comment type="caution">
    <text evidence="3">The sequence shown here is derived from an EMBL/GenBank/DDBJ whole genome shotgun (WGS) entry which is preliminary data.</text>
</comment>
<dbReference type="Pfam" id="PF01548">
    <property type="entry name" value="DEDD_Tnp_IS110"/>
    <property type="match status" value="1"/>
</dbReference>
<protein>
    <submittedName>
        <fullName evidence="3">IS110 family transposase</fullName>
    </submittedName>
</protein>
<dbReference type="PANTHER" id="PTHR33055">
    <property type="entry name" value="TRANSPOSASE FOR INSERTION SEQUENCE ELEMENT IS1111A"/>
    <property type="match status" value="1"/>
</dbReference>
<sequence>MAVEVIGLDLAKNVFQAHGVDAAGRVVLRRRLRRSEVVAFFAGLPPALVGMEACHTAHHWGRELSKLGHQIRLMPPQFVKPYVKSQKNDAADAEAICEAVTRPTMRFVPVKGAEQQAVILLHRTRDLLIRQRSSLISAIRAHFAEFGIAVGQGIRNIDRLLALLQTGAEAERRVPPLAAEMLGILAAQLRAVGERVDEVEAKLLAWHRADETSRRLQGVPGIGPITASALVATVGDPRQFGSGRQFAAWLGLVPQQRSSG</sequence>
<dbReference type="EMBL" id="JAETWB010000156">
    <property type="protein sequence ID" value="MBL6082801.1"/>
    <property type="molecule type" value="Genomic_DNA"/>
</dbReference>
<dbReference type="Pfam" id="PF02371">
    <property type="entry name" value="Transposase_20"/>
    <property type="match status" value="1"/>
</dbReference>
<keyword evidence="4" id="KW-1185">Reference proteome</keyword>
<feature type="domain" description="Transposase IS116/IS110/IS902 C-terminal" evidence="2">
    <location>
        <begin position="214"/>
        <end position="260"/>
    </location>
</feature>
<proteinExistence type="predicted"/>
<evidence type="ECO:0000259" key="1">
    <source>
        <dbReference type="Pfam" id="PF01548"/>
    </source>
</evidence>
<dbReference type="RefSeq" id="WP_202836127.1">
    <property type="nucleotide sequence ID" value="NZ_JAETWB010000156.1"/>
</dbReference>
<organism evidence="3 4">
    <name type="scientific">Belnapia arida</name>
    <dbReference type="NCBI Taxonomy" id="2804533"/>
    <lineage>
        <taxon>Bacteria</taxon>
        <taxon>Pseudomonadati</taxon>
        <taxon>Pseudomonadota</taxon>
        <taxon>Alphaproteobacteria</taxon>
        <taxon>Acetobacterales</taxon>
        <taxon>Roseomonadaceae</taxon>
        <taxon>Belnapia</taxon>
    </lineage>
</organism>
<evidence type="ECO:0000313" key="4">
    <source>
        <dbReference type="Proteomes" id="UP000660885"/>
    </source>
</evidence>
<name>A0ABS1UDM4_9PROT</name>
<dbReference type="InterPro" id="IPR002525">
    <property type="entry name" value="Transp_IS110-like_N"/>
</dbReference>
<dbReference type="InterPro" id="IPR047650">
    <property type="entry name" value="Transpos_IS110"/>
</dbReference>